<dbReference type="AlphaFoldDB" id="A0A9X6UCI5"/>
<accession>A0A9X6UCI5</accession>
<sequence>MSNIKRWSGSEWYDASVKSWNGSSWQDAKVYKWNGSGWSNMTSQTYTKTWGCTFTQTYREAGTKRTDYRSEKICQGRYVYEPWGIMRSLIGFDDGARIRNELQGARIDKVELYLQNEHWYYYAGGTVVAGFHNHSSKPNTFSHSEYGKAYQKFYDRGTAGWVNLPVALGYGIRDGYYKGVSIFANTGAGEYYGIFNGYGDWGAPQLKITYTK</sequence>
<dbReference type="Proteomes" id="UP000220691">
    <property type="component" value="Unassembled WGS sequence"/>
</dbReference>
<protein>
    <submittedName>
        <fullName evidence="1">Uncharacterized protein</fullName>
    </submittedName>
</protein>
<name>A0A9X6UCI5_BACCE</name>
<evidence type="ECO:0000313" key="1">
    <source>
        <dbReference type="EMBL" id="PEN97856.1"/>
    </source>
</evidence>
<dbReference type="RefSeq" id="WP_016085024.1">
    <property type="nucleotide sequence ID" value="NZ_NUAN01000071.1"/>
</dbReference>
<proteinExistence type="predicted"/>
<comment type="caution">
    <text evidence="1">The sequence shown here is derived from an EMBL/GenBank/DDBJ whole genome shotgun (WGS) entry which is preliminary data.</text>
</comment>
<gene>
    <name evidence="1" type="ORF">CN553_12530</name>
</gene>
<dbReference type="EMBL" id="NUAN01000071">
    <property type="protein sequence ID" value="PEN97856.1"/>
    <property type="molecule type" value="Genomic_DNA"/>
</dbReference>
<evidence type="ECO:0000313" key="2">
    <source>
        <dbReference type="Proteomes" id="UP000220691"/>
    </source>
</evidence>
<organism evidence="1 2">
    <name type="scientific">Bacillus cereus</name>
    <dbReference type="NCBI Taxonomy" id="1396"/>
    <lineage>
        <taxon>Bacteria</taxon>
        <taxon>Bacillati</taxon>
        <taxon>Bacillota</taxon>
        <taxon>Bacilli</taxon>
        <taxon>Bacillales</taxon>
        <taxon>Bacillaceae</taxon>
        <taxon>Bacillus</taxon>
        <taxon>Bacillus cereus group</taxon>
    </lineage>
</organism>
<reference evidence="1 2" key="1">
    <citation type="submission" date="2017-09" db="EMBL/GenBank/DDBJ databases">
        <title>Large-scale bioinformatics analysis of Bacillus genomes uncovers conserved roles of natural products in bacterial physiology.</title>
        <authorList>
            <consortium name="Agbiome Team Llc"/>
            <person name="Bleich R.M."/>
            <person name="Kirk G.J."/>
            <person name="Santa Maria K.C."/>
            <person name="Allen S.E."/>
            <person name="Farag S."/>
            <person name="Shank E.A."/>
            <person name="Bowers A."/>
        </authorList>
    </citation>
    <scope>NUCLEOTIDE SEQUENCE [LARGE SCALE GENOMIC DNA]</scope>
    <source>
        <strain evidence="1 2">AFS027647</strain>
    </source>
</reference>